<sequence>MMRISQITAATLVALAATALTTSAAHAQPAPADAPLDLHGTFHQVAYEVAATEDRRAAVATLQDGTFELAHDDRVVTVADRDGQIVAALPMTLRIGDQRVSLRPVLEDAGHRLTVAPVAMADAPLRDIGAQERFYAEAEKVMPTILAGAGIGAAIGFIVGFPLGLFVLDFITVPVAAVAGAAIGAMAGYVIGGGQPAVDAALEYVTAP</sequence>
<keyword evidence="1" id="KW-0472">Membrane</keyword>
<organism evidence="4 5">
    <name type="scientific">Nocardia sputorum</name>
    <dbReference type="NCBI Taxonomy" id="2984338"/>
    <lineage>
        <taxon>Bacteria</taxon>
        <taxon>Bacillati</taxon>
        <taxon>Actinomycetota</taxon>
        <taxon>Actinomycetes</taxon>
        <taxon>Mycobacteriales</taxon>
        <taxon>Nocardiaceae</taxon>
        <taxon>Nocardia</taxon>
    </lineage>
</organism>
<feature type="chain" id="PRO_5046772649" description="DUF8020 domain-containing protein" evidence="2">
    <location>
        <begin position="28"/>
        <end position="208"/>
    </location>
</feature>
<accession>A0ABN6UBH1</accession>
<gene>
    <name evidence="4" type="ORF">IFM12276_56550</name>
</gene>
<feature type="domain" description="DUF8020" evidence="3">
    <location>
        <begin position="45"/>
        <end position="118"/>
    </location>
</feature>
<dbReference type="Proteomes" id="UP001317870">
    <property type="component" value="Chromosome"/>
</dbReference>
<evidence type="ECO:0000259" key="3">
    <source>
        <dbReference type="Pfam" id="PF26059"/>
    </source>
</evidence>
<dbReference type="Pfam" id="PF26059">
    <property type="entry name" value="DUF8020"/>
    <property type="match status" value="1"/>
</dbReference>
<keyword evidence="5" id="KW-1185">Reference proteome</keyword>
<proteinExistence type="predicted"/>
<feature type="transmembrane region" description="Helical" evidence="1">
    <location>
        <begin position="175"/>
        <end position="192"/>
    </location>
</feature>
<keyword evidence="1" id="KW-0812">Transmembrane</keyword>
<reference evidence="4 5" key="1">
    <citation type="submission" date="2022-11" db="EMBL/GenBank/DDBJ databases">
        <title>Genome Sequencing of Nocardia sp. ON39_IFM12276 and assembly.</title>
        <authorList>
            <person name="Shimojima M."/>
            <person name="Toyokawa M."/>
            <person name="Uesaka K."/>
        </authorList>
    </citation>
    <scope>NUCLEOTIDE SEQUENCE [LARGE SCALE GENOMIC DNA]</scope>
    <source>
        <strain evidence="4 5">IFM 12276</strain>
    </source>
</reference>
<keyword evidence="1" id="KW-1133">Transmembrane helix</keyword>
<protein>
    <recommendedName>
        <fullName evidence="3">DUF8020 domain-containing protein</fullName>
    </recommendedName>
</protein>
<evidence type="ECO:0000256" key="2">
    <source>
        <dbReference type="SAM" id="SignalP"/>
    </source>
</evidence>
<keyword evidence="2" id="KW-0732">Signal</keyword>
<dbReference type="EMBL" id="AP026978">
    <property type="protein sequence ID" value="BDU02627.1"/>
    <property type="molecule type" value="Genomic_DNA"/>
</dbReference>
<evidence type="ECO:0000256" key="1">
    <source>
        <dbReference type="SAM" id="Phobius"/>
    </source>
</evidence>
<dbReference type="InterPro" id="IPR058333">
    <property type="entry name" value="DUF8020"/>
</dbReference>
<feature type="transmembrane region" description="Helical" evidence="1">
    <location>
        <begin position="145"/>
        <end position="168"/>
    </location>
</feature>
<feature type="signal peptide" evidence="2">
    <location>
        <begin position="1"/>
        <end position="27"/>
    </location>
</feature>
<name>A0ABN6UBH1_9NOCA</name>
<evidence type="ECO:0000313" key="4">
    <source>
        <dbReference type="EMBL" id="BDU02627.1"/>
    </source>
</evidence>
<evidence type="ECO:0000313" key="5">
    <source>
        <dbReference type="Proteomes" id="UP001317870"/>
    </source>
</evidence>